<dbReference type="GO" id="GO:0016779">
    <property type="term" value="F:nucleotidyltransferase activity"/>
    <property type="evidence" value="ECO:0007669"/>
    <property type="project" value="TreeGrafter"/>
</dbReference>
<evidence type="ECO:0000256" key="2">
    <source>
        <dbReference type="ARBA" id="ARBA00022741"/>
    </source>
</evidence>
<evidence type="ECO:0000256" key="3">
    <source>
        <dbReference type="ARBA" id="ARBA00022840"/>
    </source>
</evidence>
<keyword evidence="3" id="KW-0067">ATP-binding</keyword>
<dbReference type="OrthoDB" id="9804286at2"/>
<name>K6V7S9_9MICO</name>
<dbReference type="InterPro" id="IPR001763">
    <property type="entry name" value="Rhodanese-like_dom"/>
</dbReference>
<feature type="region of interest" description="Disordered" evidence="4">
    <location>
        <begin position="1"/>
        <end position="41"/>
    </location>
</feature>
<gene>
    <name evidence="6" type="primary">moeB</name>
    <name evidence="6" type="ORF">AUCHE_08_05290</name>
</gene>
<evidence type="ECO:0000313" key="6">
    <source>
        <dbReference type="EMBL" id="GAB78283.1"/>
    </source>
</evidence>
<reference evidence="6 7" key="1">
    <citation type="submission" date="2012-08" db="EMBL/GenBank/DDBJ databases">
        <title>Whole genome shotgun sequence of Austwickia chelonae NBRC 105200.</title>
        <authorList>
            <person name="Yoshida I."/>
            <person name="Hosoyama A."/>
            <person name="Tsuchikane K."/>
            <person name="Katsumata H."/>
            <person name="Ando Y."/>
            <person name="Ohji S."/>
            <person name="Hamada M."/>
            <person name="Tamura T."/>
            <person name="Yamazoe A."/>
            <person name="Yamazaki S."/>
            <person name="Fujita N."/>
        </authorList>
    </citation>
    <scope>NUCLEOTIDE SEQUENCE [LARGE SCALE GENOMIC DNA]</scope>
    <source>
        <strain evidence="6 7">NBRC 105200</strain>
    </source>
</reference>
<dbReference type="Gene3D" id="3.40.50.720">
    <property type="entry name" value="NAD(P)-binding Rossmann-like Domain"/>
    <property type="match status" value="1"/>
</dbReference>
<organism evidence="6 7">
    <name type="scientific">Austwickia chelonae NBRC 105200</name>
    <dbReference type="NCBI Taxonomy" id="1184607"/>
    <lineage>
        <taxon>Bacteria</taxon>
        <taxon>Bacillati</taxon>
        <taxon>Actinomycetota</taxon>
        <taxon>Actinomycetes</taxon>
        <taxon>Micrococcales</taxon>
        <taxon>Dermatophilaceae</taxon>
        <taxon>Austwickia</taxon>
    </lineage>
</organism>
<feature type="region of interest" description="Disordered" evidence="4">
    <location>
        <begin position="294"/>
        <end position="325"/>
    </location>
</feature>
<dbReference type="GO" id="GO:0005524">
    <property type="term" value="F:ATP binding"/>
    <property type="evidence" value="ECO:0007669"/>
    <property type="project" value="UniProtKB-KW"/>
</dbReference>
<evidence type="ECO:0000256" key="4">
    <source>
        <dbReference type="SAM" id="MobiDB-lite"/>
    </source>
</evidence>
<dbReference type="eggNOG" id="COG0476">
    <property type="taxonomic scope" value="Bacteria"/>
</dbReference>
<dbReference type="CDD" id="cd00757">
    <property type="entry name" value="ThiF_MoeB_HesA_family"/>
    <property type="match status" value="1"/>
</dbReference>
<dbReference type="GO" id="GO:0004792">
    <property type="term" value="F:thiosulfate-cyanide sulfurtransferase activity"/>
    <property type="evidence" value="ECO:0007669"/>
    <property type="project" value="TreeGrafter"/>
</dbReference>
<dbReference type="InterPro" id="IPR000594">
    <property type="entry name" value="ThiF_NAD_FAD-bd"/>
</dbReference>
<dbReference type="STRING" id="100225.SAMN05421595_0800"/>
<dbReference type="InterPro" id="IPR045886">
    <property type="entry name" value="ThiF/MoeB/HesA"/>
</dbReference>
<evidence type="ECO:0000313" key="7">
    <source>
        <dbReference type="Proteomes" id="UP000008495"/>
    </source>
</evidence>
<dbReference type="CDD" id="cd00158">
    <property type="entry name" value="RHOD"/>
    <property type="match status" value="1"/>
</dbReference>
<evidence type="ECO:0000259" key="5">
    <source>
        <dbReference type="PROSITE" id="PS50206"/>
    </source>
</evidence>
<dbReference type="InterPro" id="IPR036873">
    <property type="entry name" value="Rhodanese-like_dom_sf"/>
</dbReference>
<dbReference type="Pfam" id="PF00899">
    <property type="entry name" value="ThiF"/>
    <property type="match status" value="1"/>
</dbReference>
<dbReference type="GO" id="GO:0008146">
    <property type="term" value="F:sulfotransferase activity"/>
    <property type="evidence" value="ECO:0007669"/>
    <property type="project" value="TreeGrafter"/>
</dbReference>
<keyword evidence="1" id="KW-0808">Transferase</keyword>
<dbReference type="NCBIfam" id="NF004281">
    <property type="entry name" value="PRK05690.1"/>
    <property type="match status" value="1"/>
</dbReference>
<dbReference type="AlphaFoldDB" id="K6V7S9"/>
<dbReference type="FunFam" id="3.40.50.720:FF:000033">
    <property type="entry name" value="Adenylyltransferase and sulfurtransferase MOCS3"/>
    <property type="match status" value="1"/>
</dbReference>
<sequence>MQTSSSSDPVSAGPAAGHEPPVESAVARPATGTTAGLDGPERERYARHLLLPGVGTQGQLRLRGARVLVVGAGGLGSPVLTYLAAAGVGTLGVVDDDRVDPSNLQRQVLHGTPDIGRPKVDSARDRIAALNPHVRVETHPARLTAHVAEQLLRSYDVVVDATDNFPTRYLLADAAVLTGTPLVWGAISRFDGQVSVWWPGRGPCYRCVFPEPPAPGLVPSCAEGGVLGVLPGVVGTLQATEVIKILLDIGEPLVGRMLVYDALTATVETLPLRRHPRCPLCSADARPVTLTDLAAGCTHPTDPERRTERTPTAPTDGDRSRTAGEIDPQTAATWLTGGHPPLVVDVREAAEREIVRLPVDEELWIPLGDLHRDARLPGIDHDREILVYCRSGMRSAEALTLLRDAGYHRATHLSGGILRWRAQIDPGLPGY</sequence>
<proteinExistence type="predicted"/>
<feature type="domain" description="Rhodanese" evidence="5">
    <location>
        <begin position="337"/>
        <end position="429"/>
    </location>
</feature>
<dbReference type="InterPro" id="IPR035985">
    <property type="entry name" value="Ubiquitin-activating_enz"/>
</dbReference>
<dbReference type="Proteomes" id="UP000008495">
    <property type="component" value="Unassembled WGS sequence"/>
</dbReference>
<dbReference type="SUPFAM" id="SSF69572">
    <property type="entry name" value="Activating enzymes of the ubiquitin-like proteins"/>
    <property type="match status" value="1"/>
</dbReference>
<dbReference type="PROSITE" id="PS50206">
    <property type="entry name" value="RHODANESE_3"/>
    <property type="match status" value="1"/>
</dbReference>
<dbReference type="Gene3D" id="3.40.250.10">
    <property type="entry name" value="Rhodanese-like domain"/>
    <property type="match status" value="1"/>
</dbReference>
<evidence type="ECO:0000256" key="1">
    <source>
        <dbReference type="ARBA" id="ARBA00022679"/>
    </source>
</evidence>
<dbReference type="GO" id="GO:0005829">
    <property type="term" value="C:cytosol"/>
    <property type="evidence" value="ECO:0007669"/>
    <property type="project" value="TreeGrafter"/>
</dbReference>
<dbReference type="EMBL" id="BAGZ01000008">
    <property type="protein sequence ID" value="GAB78283.1"/>
    <property type="molecule type" value="Genomic_DNA"/>
</dbReference>
<comment type="caution">
    <text evidence="6">The sequence shown here is derived from an EMBL/GenBank/DDBJ whole genome shotgun (WGS) entry which is preliminary data.</text>
</comment>
<keyword evidence="2" id="KW-0547">Nucleotide-binding</keyword>
<protein>
    <submittedName>
        <fullName evidence="6">Molybdopterin synthase sulfurylase MoeB</fullName>
    </submittedName>
</protein>
<dbReference type="GO" id="GO:0008641">
    <property type="term" value="F:ubiquitin-like modifier activating enzyme activity"/>
    <property type="evidence" value="ECO:0007669"/>
    <property type="project" value="InterPro"/>
</dbReference>
<dbReference type="Pfam" id="PF00581">
    <property type="entry name" value="Rhodanese"/>
    <property type="match status" value="1"/>
</dbReference>
<accession>K6V7S9</accession>
<dbReference type="PANTHER" id="PTHR10953">
    <property type="entry name" value="UBIQUITIN-ACTIVATING ENZYME E1"/>
    <property type="match status" value="1"/>
</dbReference>
<dbReference type="PANTHER" id="PTHR10953:SF102">
    <property type="entry name" value="ADENYLYLTRANSFERASE AND SULFURTRANSFERASE MOCS3"/>
    <property type="match status" value="1"/>
</dbReference>
<keyword evidence="7" id="KW-1185">Reference proteome</keyword>
<dbReference type="RefSeq" id="WP_006503038.1">
    <property type="nucleotide sequence ID" value="NZ_BAGZ01000008.1"/>
</dbReference>
<dbReference type="SMART" id="SM00450">
    <property type="entry name" value="RHOD"/>
    <property type="match status" value="1"/>
</dbReference>